<feature type="domain" description="Stress-response A/B barrel" evidence="2">
    <location>
        <begin position="2"/>
        <end position="95"/>
    </location>
</feature>
<dbReference type="InterPro" id="IPR044662">
    <property type="entry name" value="HS1/DABB1-like"/>
</dbReference>
<gene>
    <name evidence="3" type="ORF">DP939_23745</name>
</gene>
<evidence type="ECO:0000256" key="1">
    <source>
        <dbReference type="ARBA" id="ARBA00011738"/>
    </source>
</evidence>
<comment type="caution">
    <text evidence="3">The sequence shown here is derived from an EMBL/GenBank/DDBJ whole genome shotgun (WGS) entry which is preliminary data.</text>
</comment>
<dbReference type="PANTHER" id="PTHR33178">
    <property type="match status" value="1"/>
</dbReference>
<dbReference type="EMBL" id="QMEY01000010">
    <property type="protein sequence ID" value="RBQ17867.1"/>
    <property type="molecule type" value="Genomic_DNA"/>
</dbReference>
<dbReference type="SUPFAM" id="SSF54909">
    <property type="entry name" value="Dimeric alpha+beta barrel"/>
    <property type="match status" value="1"/>
</dbReference>
<dbReference type="Gene3D" id="3.30.70.100">
    <property type="match status" value="1"/>
</dbReference>
<evidence type="ECO:0000259" key="2">
    <source>
        <dbReference type="PROSITE" id="PS51502"/>
    </source>
</evidence>
<dbReference type="PANTHER" id="PTHR33178:SF10">
    <property type="entry name" value="STRESS-RESPONSE A_B BARREL DOMAIN-CONTAINING PROTEIN"/>
    <property type="match status" value="1"/>
</dbReference>
<dbReference type="SMART" id="SM00886">
    <property type="entry name" value="Dabb"/>
    <property type="match status" value="1"/>
</dbReference>
<accession>A0A366LVS9</accession>
<organism evidence="3 4">
    <name type="scientific">Spongiactinospora rosea</name>
    <dbReference type="NCBI Taxonomy" id="2248750"/>
    <lineage>
        <taxon>Bacteria</taxon>
        <taxon>Bacillati</taxon>
        <taxon>Actinomycetota</taxon>
        <taxon>Actinomycetes</taxon>
        <taxon>Streptosporangiales</taxon>
        <taxon>Streptosporangiaceae</taxon>
        <taxon>Spongiactinospora</taxon>
    </lineage>
</organism>
<evidence type="ECO:0000313" key="4">
    <source>
        <dbReference type="Proteomes" id="UP000253303"/>
    </source>
</evidence>
<dbReference type="OrthoDB" id="6637496at2"/>
<dbReference type="AlphaFoldDB" id="A0A366LVS9"/>
<comment type="subunit">
    <text evidence="1">Homodimer.</text>
</comment>
<dbReference type="InterPro" id="IPR013097">
    <property type="entry name" value="Dabb"/>
</dbReference>
<dbReference type="InterPro" id="IPR011008">
    <property type="entry name" value="Dimeric_a/b-barrel"/>
</dbReference>
<dbReference type="Pfam" id="PF07876">
    <property type="entry name" value="Dabb"/>
    <property type="match status" value="1"/>
</dbReference>
<reference evidence="3 4" key="1">
    <citation type="submission" date="2018-06" db="EMBL/GenBank/DDBJ databases">
        <title>Sphaerisporangium craniellae sp. nov., isolated from a marine sponge in the South China Sea.</title>
        <authorList>
            <person name="Li L."/>
        </authorList>
    </citation>
    <scope>NUCLEOTIDE SEQUENCE [LARGE SCALE GENOMIC DNA]</scope>
    <source>
        <strain evidence="3 4">LHW63015</strain>
    </source>
</reference>
<protein>
    <submittedName>
        <fullName evidence="3">Dabb family protein</fullName>
    </submittedName>
</protein>
<sequence length="99" mass="10968">MLRHVVLLTWTDAATGEQVAEIARRLRELPAAIPEIRSYHCGDDLGTNPANADFVVTADFDSVDDYVVYRDHPQHRKVIDELISPILASRLGAQFPLGG</sequence>
<proteinExistence type="predicted"/>
<name>A0A366LVS9_9ACTN</name>
<evidence type="ECO:0000313" key="3">
    <source>
        <dbReference type="EMBL" id="RBQ17867.1"/>
    </source>
</evidence>
<keyword evidence="4" id="KW-1185">Reference proteome</keyword>
<dbReference type="Proteomes" id="UP000253303">
    <property type="component" value="Unassembled WGS sequence"/>
</dbReference>
<dbReference type="PROSITE" id="PS51502">
    <property type="entry name" value="S_R_A_B_BARREL"/>
    <property type="match status" value="1"/>
</dbReference>